<dbReference type="PANTHER" id="PTHR38436">
    <property type="entry name" value="POLYKETIDE CYCLASE SNOAL-LIKE DOMAIN"/>
    <property type="match status" value="1"/>
</dbReference>
<name>A0A2R4TF22_9ACTN</name>
<dbReference type="InterPro" id="IPR032710">
    <property type="entry name" value="NTF2-like_dom_sf"/>
</dbReference>
<evidence type="ECO:0000259" key="2">
    <source>
        <dbReference type="Pfam" id="PF12680"/>
    </source>
</evidence>
<dbReference type="SUPFAM" id="SSF54427">
    <property type="entry name" value="NTF2-like"/>
    <property type="match status" value="2"/>
</dbReference>
<dbReference type="EMBL" id="CP026304">
    <property type="protein sequence ID" value="AVZ77726.1"/>
    <property type="molecule type" value="Genomic_DNA"/>
</dbReference>
<dbReference type="Proteomes" id="UP000244201">
    <property type="component" value="Chromosome"/>
</dbReference>
<feature type="region of interest" description="Disordered" evidence="1">
    <location>
        <begin position="110"/>
        <end position="132"/>
    </location>
</feature>
<feature type="domain" description="SnoaL-like" evidence="2">
    <location>
        <begin position="143"/>
        <end position="240"/>
    </location>
</feature>
<protein>
    <recommendedName>
        <fullName evidence="2">SnoaL-like domain-containing protein</fullName>
    </recommendedName>
</protein>
<dbReference type="InterPro" id="IPR037401">
    <property type="entry name" value="SnoaL-like"/>
</dbReference>
<dbReference type="GeneID" id="55659535"/>
<dbReference type="AlphaFoldDB" id="A0A2R4TF22"/>
<evidence type="ECO:0000313" key="4">
    <source>
        <dbReference type="Proteomes" id="UP000244201"/>
    </source>
</evidence>
<gene>
    <name evidence="3" type="ORF">SLUN_30260</name>
</gene>
<keyword evidence="4" id="KW-1185">Reference proteome</keyword>
<proteinExistence type="predicted"/>
<dbReference type="OrthoDB" id="129343at2"/>
<dbReference type="InterPro" id="IPR009959">
    <property type="entry name" value="Cyclase_SnoaL-like"/>
</dbReference>
<evidence type="ECO:0000256" key="1">
    <source>
        <dbReference type="SAM" id="MobiDB-lite"/>
    </source>
</evidence>
<evidence type="ECO:0000313" key="3">
    <source>
        <dbReference type="EMBL" id="AVZ77726.1"/>
    </source>
</evidence>
<dbReference type="GO" id="GO:0030638">
    <property type="term" value="P:polyketide metabolic process"/>
    <property type="evidence" value="ECO:0007669"/>
    <property type="project" value="InterPro"/>
</dbReference>
<dbReference type="Gene3D" id="3.10.450.50">
    <property type="match status" value="2"/>
</dbReference>
<dbReference type="PANTHER" id="PTHR38436:SF1">
    <property type="entry name" value="ESTER CYCLASE"/>
    <property type="match status" value="1"/>
</dbReference>
<reference evidence="3 4" key="1">
    <citation type="submission" date="2018-01" db="EMBL/GenBank/DDBJ databases">
        <title>Complete genome sequence of Streptomyces lunaelactis MM109T, a Ferroverdin A producer isolated from cave moonmilk deposits.</title>
        <authorList>
            <person name="Naome A."/>
            <person name="Martinet L."/>
            <person name="Maciejewska M."/>
            <person name="Anderssen S."/>
            <person name="Adam D."/>
            <person name="Tenconi E."/>
            <person name="Deflandre B."/>
            <person name="Arguelles-Arias A."/>
            <person name="Calusinska M."/>
            <person name="Copieters W."/>
            <person name="Karim L."/>
            <person name="Hanikenne M."/>
            <person name="Baurain D."/>
            <person name="van Wezel G."/>
            <person name="Smargiasso N."/>
            <person name="de Pauw E."/>
            <person name="Delfosse P."/>
            <person name="Rigali S."/>
        </authorList>
    </citation>
    <scope>NUCLEOTIDE SEQUENCE [LARGE SCALE GENOMIC DNA]</scope>
    <source>
        <strain evidence="3 4">MM109</strain>
    </source>
</reference>
<accession>A0A2R4TF22</accession>
<dbReference type="KEGG" id="slk:SLUN_30260"/>
<sequence length="259" mass="28296">MTAKLDSARGLYLEGILAGNIQEALDAYVGDRYTQHSTGVADGKEGFRAFFEPFLARNPQREIEVVRAIEDGSYVFLHVAQKLGGSAQWVTADLFDTDENDRIVEHWDTIAPGGRTTPSGHTQTDGPTQVTDHERTAENKDRVAEFIAVVLQGGETELLREYVSAAQYVQHNPDIADGIEGFEDFAARLAEEGKAMTYVKVHRLVGQGNFVVALSEVDSGGTSLAVFDIFRLENGLIVEHWDNAEPVPTPAVANSSGKF</sequence>
<dbReference type="Pfam" id="PF12680">
    <property type="entry name" value="SnoaL_2"/>
    <property type="match status" value="2"/>
</dbReference>
<dbReference type="RefSeq" id="WP_108155017.1">
    <property type="nucleotide sequence ID" value="NZ_CP026304.1"/>
</dbReference>
<organism evidence="3 4">
    <name type="scientific">Streptomyces lunaelactis</name>
    <dbReference type="NCBI Taxonomy" id="1535768"/>
    <lineage>
        <taxon>Bacteria</taxon>
        <taxon>Bacillati</taxon>
        <taxon>Actinomycetota</taxon>
        <taxon>Actinomycetes</taxon>
        <taxon>Kitasatosporales</taxon>
        <taxon>Streptomycetaceae</taxon>
        <taxon>Streptomyces</taxon>
    </lineage>
</organism>
<feature type="domain" description="SnoaL-like" evidence="2">
    <location>
        <begin position="12"/>
        <end position="106"/>
    </location>
</feature>
<feature type="compositionally biased region" description="Polar residues" evidence="1">
    <location>
        <begin position="116"/>
        <end position="130"/>
    </location>
</feature>